<dbReference type="InterPro" id="IPR038765">
    <property type="entry name" value="Papain-like_cys_pep_sf"/>
</dbReference>
<dbReference type="PANTHER" id="PTHR47359:SF3">
    <property type="entry name" value="NLP_P60 DOMAIN-CONTAINING PROTEIN-RELATED"/>
    <property type="match status" value="1"/>
</dbReference>
<keyword evidence="4" id="KW-0788">Thiol protease</keyword>
<dbReference type="InterPro" id="IPR051794">
    <property type="entry name" value="PG_Endopeptidase_C40"/>
</dbReference>
<evidence type="ECO:0000259" key="7">
    <source>
        <dbReference type="PROSITE" id="PS51935"/>
    </source>
</evidence>
<dbReference type="GO" id="GO:0008234">
    <property type="term" value="F:cysteine-type peptidase activity"/>
    <property type="evidence" value="ECO:0007669"/>
    <property type="project" value="UniProtKB-KW"/>
</dbReference>
<dbReference type="Pfam" id="PF00877">
    <property type="entry name" value="NLPC_P60"/>
    <property type="match status" value="1"/>
</dbReference>
<evidence type="ECO:0000256" key="4">
    <source>
        <dbReference type="ARBA" id="ARBA00022807"/>
    </source>
</evidence>
<keyword evidence="3" id="KW-0378">Hydrolase</keyword>
<dbReference type="EMBL" id="QMEY01000002">
    <property type="protein sequence ID" value="RBQ20577.1"/>
    <property type="molecule type" value="Genomic_DNA"/>
</dbReference>
<evidence type="ECO:0000313" key="8">
    <source>
        <dbReference type="EMBL" id="RBQ20577.1"/>
    </source>
</evidence>
<dbReference type="InterPro" id="IPR000064">
    <property type="entry name" value="NLP_P60_dom"/>
</dbReference>
<evidence type="ECO:0000256" key="2">
    <source>
        <dbReference type="ARBA" id="ARBA00022670"/>
    </source>
</evidence>
<sequence length="249" mass="25977">MATRRIIGTPPPPDRPTRRVGPHRMIGITATATGALVLTAVIIASVTAVLPGDACAPDTACTAPATGNASTVIAAASRWLGTPYSWGGGGLDGPTRGIGRGANTIGFDCSGLTRYAWYQAGVTLPRIAADQWHALPHIPPGQQAPGDLVFFQGSGGSPDDPGHVGLVLDADRMIEAPATGLPVRISRYTTRPDLTGYARPAHNEGGPAVADPPRERCCQTSPPRRRQARSSVRSRKIAGSSSRPRSRAR</sequence>
<proteinExistence type="inferred from homology"/>
<protein>
    <recommendedName>
        <fullName evidence="7">NlpC/P60 domain-containing protein</fullName>
    </recommendedName>
</protein>
<dbReference type="Gene3D" id="3.90.1720.10">
    <property type="entry name" value="endopeptidase domain like (from Nostoc punctiforme)"/>
    <property type="match status" value="1"/>
</dbReference>
<feature type="region of interest" description="Disordered" evidence="5">
    <location>
        <begin position="194"/>
        <end position="249"/>
    </location>
</feature>
<comment type="caution">
    <text evidence="8">The sequence shown here is derived from an EMBL/GenBank/DDBJ whole genome shotgun (WGS) entry which is preliminary data.</text>
</comment>
<gene>
    <name evidence="8" type="ORF">DP939_05640</name>
</gene>
<accession>A0A366M3F9</accession>
<name>A0A366M3F9_9ACTN</name>
<comment type="similarity">
    <text evidence="1">Belongs to the peptidase C40 family.</text>
</comment>
<reference evidence="8 9" key="1">
    <citation type="submission" date="2018-06" db="EMBL/GenBank/DDBJ databases">
        <title>Sphaerisporangium craniellae sp. nov., isolated from a marine sponge in the South China Sea.</title>
        <authorList>
            <person name="Li L."/>
        </authorList>
    </citation>
    <scope>NUCLEOTIDE SEQUENCE [LARGE SCALE GENOMIC DNA]</scope>
    <source>
        <strain evidence="8 9">LHW63015</strain>
    </source>
</reference>
<feature type="compositionally biased region" description="Basic residues" evidence="5">
    <location>
        <begin position="223"/>
        <end position="236"/>
    </location>
</feature>
<keyword evidence="6" id="KW-0472">Membrane</keyword>
<dbReference type="Proteomes" id="UP000253303">
    <property type="component" value="Unassembled WGS sequence"/>
</dbReference>
<keyword evidence="6" id="KW-0812">Transmembrane</keyword>
<keyword evidence="6" id="KW-1133">Transmembrane helix</keyword>
<evidence type="ECO:0000256" key="1">
    <source>
        <dbReference type="ARBA" id="ARBA00007074"/>
    </source>
</evidence>
<organism evidence="8 9">
    <name type="scientific">Spongiactinospora rosea</name>
    <dbReference type="NCBI Taxonomy" id="2248750"/>
    <lineage>
        <taxon>Bacteria</taxon>
        <taxon>Bacillati</taxon>
        <taxon>Actinomycetota</taxon>
        <taxon>Actinomycetes</taxon>
        <taxon>Streptosporangiales</taxon>
        <taxon>Streptosporangiaceae</taxon>
        <taxon>Spongiactinospora</taxon>
    </lineage>
</organism>
<feature type="transmembrane region" description="Helical" evidence="6">
    <location>
        <begin position="25"/>
        <end position="50"/>
    </location>
</feature>
<dbReference type="PANTHER" id="PTHR47359">
    <property type="entry name" value="PEPTIDOGLYCAN DL-ENDOPEPTIDASE CWLO"/>
    <property type="match status" value="1"/>
</dbReference>
<evidence type="ECO:0000256" key="3">
    <source>
        <dbReference type="ARBA" id="ARBA00022801"/>
    </source>
</evidence>
<dbReference type="GO" id="GO:0006508">
    <property type="term" value="P:proteolysis"/>
    <property type="evidence" value="ECO:0007669"/>
    <property type="project" value="UniProtKB-KW"/>
</dbReference>
<dbReference type="PROSITE" id="PS51935">
    <property type="entry name" value="NLPC_P60"/>
    <property type="match status" value="1"/>
</dbReference>
<dbReference type="AlphaFoldDB" id="A0A366M3F9"/>
<keyword evidence="2" id="KW-0645">Protease</keyword>
<evidence type="ECO:0000256" key="6">
    <source>
        <dbReference type="SAM" id="Phobius"/>
    </source>
</evidence>
<dbReference type="SUPFAM" id="SSF54001">
    <property type="entry name" value="Cysteine proteinases"/>
    <property type="match status" value="1"/>
</dbReference>
<keyword evidence="9" id="KW-1185">Reference proteome</keyword>
<feature type="region of interest" description="Disordered" evidence="5">
    <location>
        <begin position="1"/>
        <end position="21"/>
    </location>
</feature>
<evidence type="ECO:0000313" key="9">
    <source>
        <dbReference type="Proteomes" id="UP000253303"/>
    </source>
</evidence>
<evidence type="ECO:0000256" key="5">
    <source>
        <dbReference type="SAM" id="MobiDB-lite"/>
    </source>
</evidence>
<feature type="domain" description="NlpC/P60" evidence="7">
    <location>
        <begin position="66"/>
        <end position="209"/>
    </location>
</feature>